<evidence type="ECO:0000259" key="3">
    <source>
        <dbReference type="Pfam" id="PF13614"/>
    </source>
</evidence>
<keyword evidence="6" id="KW-1185">Reference proteome</keyword>
<dbReference type="GO" id="GO:0005829">
    <property type="term" value="C:cytosol"/>
    <property type="evidence" value="ECO:0007669"/>
    <property type="project" value="TreeGrafter"/>
</dbReference>
<keyword evidence="2" id="KW-0067">ATP-binding</keyword>
<evidence type="ECO:0000313" key="4">
    <source>
        <dbReference type="EMBL" id="KRG22421.1"/>
    </source>
</evidence>
<dbReference type="STRING" id="295108.HT99x_00843"/>
<reference evidence="5" key="2">
    <citation type="journal article" date="2016" name="Genome Announc.">
        <title>Draft Genome Sequences of Two Novel Amoeba-Resistant Intranuclear Bacteria, 'Candidatus Berkiella cookevillensis' and 'Candidatus Berkiella aquae'.</title>
        <authorList>
            <person name="Mehari Y.T."/>
            <person name="Arivett B.A."/>
            <person name="Farone A.L."/>
            <person name="Gunderson J.H."/>
            <person name="Farone M.B."/>
        </authorList>
    </citation>
    <scope>NUCLEOTIDE SEQUENCE</scope>
    <source>
        <strain evidence="5">HT99</strain>
    </source>
</reference>
<name>A0A0Q9YNP3_9GAMM</name>
<dbReference type="PANTHER" id="PTHR43384:SF6">
    <property type="entry name" value="SEPTUM SITE-DETERMINING PROTEIN MIND HOMOLOG, CHLOROPLASTIC"/>
    <property type="match status" value="1"/>
</dbReference>
<dbReference type="OrthoDB" id="580767at2"/>
<gene>
    <name evidence="4" type="ORF">HT99x_00843</name>
    <name evidence="5" type="ORF">HT99x_013130</name>
</gene>
<protein>
    <submittedName>
        <fullName evidence="5">AAA family ATPase</fullName>
    </submittedName>
    <submittedName>
        <fullName evidence="4">CobQ/CobB/MinD/ParA nucleotide binding domain protein</fullName>
    </submittedName>
</protein>
<dbReference type="EMBL" id="LKAJ01000002">
    <property type="protein sequence ID" value="KRG22421.1"/>
    <property type="molecule type" value="Genomic_DNA"/>
</dbReference>
<organism evidence="4">
    <name type="scientific">Candidatus Berkiella aquae</name>
    <dbReference type="NCBI Taxonomy" id="295108"/>
    <lineage>
        <taxon>Bacteria</taxon>
        <taxon>Pseudomonadati</taxon>
        <taxon>Pseudomonadota</taxon>
        <taxon>Gammaproteobacteria</taxon>
        <taxon>Candidatus Berkiellales</taxon>
        <taxon>Candidatus Berkiellaceae</taxon>
        <taxon>Candidatus Berkiella</taxon>
    </lineage>
</organism>
<dbReference type="InterPro" id="IPR050625">
    <property type="entry name" value="ParA/MinD_ATPase"/>
</dbReference>
<dbReference type="SUPFAM" id="SSF52540">
    <property type="entry name" value="P-loop containing nucleoside triphosphate hydrolases"/>
    <property type="match status" value="1"/>
</dbReference>
<dbReference type="AlphaFoldDB" id="A0A0Q9YNP3"/>
<dbReference type="Gene3D" id="3.40.50.300">
    <property type="entry name" value="P-loop containing nucleotide triphosphate hydrolases"/>
    <property type="match status" value="1"/>
</dbReference>
<feature type="domain" description="AAA" evidence="3">
    <location>
        <begin position="7"/>
        <end position="57"/>
    </location>
</feature>
<evidence type="ECO:0000256" key="2">
    <source>
        <dbReference type="ARBA" id="ARBA00022840"/>
    </source>
</evidence>
<dbReference type="PANTHER" id="PTHR43384">
    <property type="entry name" value="SEPTUM SITE-DETERMINING PROTEIN MIND HOMOLOG, CHLOROPLASTIC-RELATED"/>
    <property type="match status" value="1"/>
</dbReference>
<dbReference type="Pfam" id="PF13614">
    <property type="entry name" value="AAA_31"/>
    <property type="match status" value="1"/>
</dbReference>
<dbReference type="GO" id="GO:0016887">
    <property type="term" value="F:ATP hydrolysis activity"/>
    <property type="evidence" value="ECO:0007669"/>
    <property type="project" value="TreeGrafter"/>
</dbReference>
<evidence type="ECO:0000313" key="6">
    <source>
        <dbReference type="Proteomes" id="UP000051497"/>
    </source>
</evidence>
<dbReference type="EMBL" id="LKAJ02000001">
    <property type="protein sequence ID" value="MCS5712378.1"/>
    <property type="molecule type" value="Genomic_DNA"/>
</dbReference>
<dbReference type="NCBIfam" id="NF047398">
    <property type="entry name" value="AAA_KGGVGR"/>
    <property type="match status" value="1"/>
</dbReference>
<evidence type="ECO:0000313" key="5">
    <source>
        <dbReference type="EMBL" id="MCS5712378.1"/>
    </source>
</evidence>
<dbReference type="GO" id="GO:0005524">
    <property type="term" value="F:ATP binding"/>
    <property type="evidence" value="ECO:0007669"/>
    <property type="project" value="UniProtKB-KW"/>
</dbReference>
<dbReference type="InterPro" id="IPR025669">
    <property type="entry name" value="AAA_dom"/>
</dbReference>
<comment type="caution">
    <text evidence="4">The sequence shown here is derived from an EMBL/GenBank/DDBJ whole genome shotgun (WGS) entry which is preliminary data.</text>
</comment>
<reference evidence="4" key="1">
    <citation type="submission" date="2015-09" db="EMBL/GenBank/DDBJ databases">
        <title>Draft Genome Sequences of Two Novel Amoeba-resistant Intranuclear Bacteria, Candidatus Berkiella cookevillensis and Candidatus Berkiella aquae.</title>
        <authorList>
            <person name="Mehari Y.T."/>
            <person name="Arivett B.A."/>
            <person name="Farone A.L."/>
            <person name="Gunderson J.H."/>
            <person name="Farone M.B."/>
        </authorList>
    </citation>
    <scope>NUCLEOTIDE SEQUENCE [LARGE SCALE GENOMIC DNA]</scope>
    <source>
        <strain evidence="4">HT99</strain>
    </source>
</reference>
<dbReference type="InterPro" id="IPR027417">
    <property type="entry name" value="P-loop_NTPase"/>
</dbReference>
<dbReference type="RefSeq" id="WP_075065471.1">
    <property type="nucleotide sequence ID" value="NZ_LKAJ02000001.1"/>
</dbReference>
<sequence length="567" mass="65648">MKTFKTQFISFYSYKGGVGRTSALINTALIMAMKGERVVVLDFDLEAPGLFSYVMEIAEKYNISKEDVKCKRGILEYLHDSINKKTIPELRKYSISNDKLNLNIQGKIWILGAGDTSKKDYSKKLNSLDWTKIFEESHGEALLENFKKQIISEFENPDYVFIDSRTGITDIGGVCTKYLSDLVVVLSSLNRQNILGTSEVVSSFKKSYIDTILVASNIPVGLPWGENQLFQDRIEKFSKFFEQNPDLLIYHYPSLSLTEYLPSLFKLEKSKVILQEDPLLLSYENLAHTIESKNSFNFKRAISEVAIKMRFSEDQKTSESLKEELETLRKNYSNRIPIIDLLDKIIQAIDLFKDKDIKIKLDDKSTLKLISYIKNFLDEYKFEIDMGVLPVLRNMILHESSAIIYKIALKNVSDLIKNSAWFDILTSHHKNEIVKNLIKNKHYEFVIKNLKEEKNTFFIFSRGYSAEQLEKKALANELYNAYVEKIEERRFNLKSPETAFVCAYAFYKLGNNAKALEYIKISNKLLLIHDDGNEYFVPTLFREVEGKDNFLKELNKFENNNLNSVDK</sequence>
<dbReference type="GO" id="GO:0051782">
    <property type="term" value="P:negative regulation of cell division"/>
    <property type="evidence" value="ECO:0007669"/>
    <property type="project" value="TreeGrafter"/>
</dbReference>
<evidence type="ECO:0000256" key="1">
    <source>
        <dbReference type="ARBA" id="ARBA00022741"/>
    </source>
</evidence>
<dbReference type="GO" id="GO:0009898">
    <property type="term" value="C:cytoplasmic side of plasma membrane"/>
    <property type="evidence" value="ECO:0007669"/>
    <property type="project" value="TreeGrafter"/>
</dbReference>
<keyword evidence="1" id="KW-0547">Nucleotide-binding</keyword>
<dbReference type="PATRIC" id="fig|1590043.3.peg.845"/>
<accession>A0A0Q9YNP3</accession>
<dbReference type="Proteomes" id="UP000051497">
    <property type="component" value="Unassembled WGS sequence"/>
</dbReference>
<proteinExistence type="predicted"/>
<reference evidence="5" key="3">
    <citation type="submission" date="2021-06" db="EMBL/GenBank/DDBJ databases">
        <title>Genomic Description and Analysis of Intracellular Bacteria, Candidatus Berkiella cookevillensis and Candidatus Berkiella aquae.</title>
        <authorList>
            <person name="Kidane D.T."/>
            <person name="Mehari Y.T."/>
            <person name="Rice F.C."/>
            <person name="Arivett B.A."/>
            <person name="Farone A.L."/>
            <person name="Berk S.G."/>
            <person name="Farone M.B."/>
        </authorList>
    </citation>
    <scope>NUCLEOTIDE SEQUENCE</scope>
    <source>
        <strain evidence="5">HT99</strain>
    </source>
</reference>